<dbReference type="AlphaFoldDB" id="A0A4Z1I5Y7"/>
<sequence length="205" mass="22854">MSIWVPTLWVVTRFKPISEAGDLYGLKQPDDYRVEWLNKDLTSFLKSKISIEKNKHQKLGNYTRVAGLDAADATELNSSGRQIIAVDGVYTKKLRRVGKGFEAYTLTAVMRSLNNDGELAKRELEKRACCIANFGSEENCALQQEKFVKERNRVAEANPFFKRDAQCSGICVYDYGACFEYCNCGGGTIDEAACGGKQPGRACSY</sequence>
<comment type="caution">
    <text evidence="1">The sequence shown here is derived from an EMBL/GenBank/DDBJ whole genome shotgun (WGS) entry which is preliminary data.</text>
</comment>
<evidence type="ECO:0000313" key="2">
    <source>
        <dbReference type="Proteomes" id="UP000297452"/>
    </source>
</evidence>
<dbReference type="Proteomes" id="UP000297452">
    <property type="component" value="Unassembled WGS sequence"/>
</dbReference>
<accession>A0A4Z1I5Y7</accession>
<dbReference type="EMBL" id="PQXJ01000275">
    <property type="protein sequence ID" value="TGO54200.1"/>
    <property type="molecule type" value="Genomic_DNA"/>
</dbReference>
<name>A0A4Z1I5Y7_9HELO</name>
<gene>
    <name evidence="1" type="ORF">BOTNAR_0275g00110</name>
</gene>
<proteinExistence type="predicted"/>
<keyword evidence="2" id="KW-1185">Reference proteome</keyword>
<reference evidence="1 2" key="1">
    <citation type="submission" date="2017-12" db="EMBL/GenBank/DDBJ databases">
        <title>Comparative genomics of Botrytis spp.</title>
        <authorList>
            <person name="Valero-Jimenez C.A."/>
            <person name="Tapia P."/>
            <person name="Veloso J."/>
            <person name="Silva-Moreno E."/>
            <person name="Staats M."/>
            <person name="Valdes J.H."/>
            <person name="Van Kan J.A.L."/>
        </authorList>
    </citation>
    <scope>NUCLEOTIDE SEQUENCE [LARGE SCALE GENOMIC DNA]</scope>
    <source>
        <strain evidence="1 2">MUCL2120</strain>
    </source>
</reference>
<evidence type="ECO:0000313" key="1">
    <source>
        <dbReference type="EMBL" id="TGO54200.1"/>
    </source>
</evidence>
<protein>
    <submittedName>
        <fullName evidence="1">Uncharacterized protein</fullName>
    </submittedName>
</protein>
<organism evidence="1 2">
    <name type="scientific">Botryotinia narcissicola</name>
    <dbReference type="NCBI Taxonomy" id="278944"/>
    <lineage>
        <taxon>Eukaryota</taxon>
        <taxon>Fungi</taxon>
        <taxon>Dikarya</taxon>
        <taxon>Ascomycota</taxon>
        <taxon>Pezizomycotina</taxon>
        <taxon>Leotiomycetes</taxon>
        <taxon>Helotiales</taxon>
        <taxon>Sclerotiniaceae</taxon>
        <taxon>Botryotinia</taxon>
    </lineage>
</organism>